<keyword evidence="3" id="KW-1185">Reference proteome</keyword>
<dbReference type="EMBL" id="MCFA01000041">
    <property type="protein sequence ID" value="ORY13491.1"/>
    <property type="molecule type" value="Genomic_DNA"/>
</dbReference>
<comment type="caution">
    <text evidence="2">The sequence shown here is derived from an EMBL/GenBank/DDBJ whole genome shotgun (WGS) entry which is preliminary data.</text>
</comment>
<reference evidence="2 3" key="1">
    <citation type="submission" date="2016-07" db="EMBL/GenBank/DDBJ databases">
        <title>Pervasive Adenine N6-methylation of Active Genes in Fungi.</title>
        <authorList>
            <consortium name="DOE Joint Genome Institute"/>
            <person name="Mondo S.J."/>
            <person name="Dannebaum R.O."/>
            <person name="Kuo R.C."/>
            <person name="Labutti K."/>
            <person name="Haridas S."/>
            <person name="Kuo A."/>
            <person name="Salamov A."/>
            <person name="Ahrendt S.R."/>
            <person name="Lipzen A."/>
            <person name="Sullivan W."/>
            <person name="Andreopoulos W.B."/>
            <person name="Clum A."/>
            <person name="Lindquist E."/>
            <person name="Daum C."/>
            <person name="Ramamoorthy G.K."/>
            <person name="Gryganskyi A."/>
            <person name="Culley D."/>
            <person name="Magnuson J.K."/>
            <person name="James T.Y."/>
            <person name="O'Malley M.A."/>
            <person name="Stajich J.E."/>
            <person name="Spatafora J.W."/>
            <person name="Visel A."/>
            <person name="Grigoriev I.V."/>
        </authorList>
    </citation>
    <scope>NUCLEOTIDE SEQUENCE [LARGE SCALE GENOMIC DNA]</scope>
    <source>
        <strain evidence="2 3">CBS 115471</strain>
    </source>
</reference>
<protein>
    <recommendedName>
        <fullName evidence="1">DUF8212 domain-containing protein</fullName>
    </recommendedName>
</protein>
<evidence type="ECO:0000313" key="3">
    <source>
        <dbReference type="Proteomes" id="UP000193144"/>
    </source>
</evidence>
<proteinExistence type="predicted"/>
<name>A0A1Y1ZTD1_9PLEO</name>
<dbReference type="Proteomes" id="UP000193144">
    <property type="component" value="Unassembled WGS sequence"/>
</dbReference>
<dbReference type="Pfam" id="PF26640">
    <property type="entry name" value="DUF8212"/>
    <property type="match status" value="1"/>
</dbReference>
<accession>A0A1Y1ZTD1</accession>
<feature type="non-terminal residue" evidence="2">
    <location>
        <position position="1"/>
    </location>
</feature>
<dbReference type="OrthoDB" id="20872at2759"/>
<gene>
    <name evidence="2" type="ORF">BCR34DRAFT_440426</name>
</gene>
<feature type="non-terminal residue" evidence="2">
    <location>
        <position position="221"/>
    </location>
</feature>
<sequence>CINKSSSAELTKAINSMFEWYRVSKVCYVYISDFDSEDPDAEFGKSRWFTRGWTLQELIAPFNVRFYDRAWRYFGSKKDLRSKLSHITGIADVAMRNPLMIFTTSVATRMSWAARRQTTRQEDLAYCLLGIFEINMPLIYGEGIRAFKRLQEAIIKSKNDMSIFAWQAPNWLRSTNGSDLLATSPLDFLDCGIIKASRKRSPEFTMTNLGLRIHTELIAVG</sequence>
<dbReference type="AlphaFoldDB" id="A0A1Y1ZTD1"/>
<evidence type="ECO:0000259" key="1">
    <source>
        <dbReference type="Pfam" id="PF26640"/>
    </source>
</evidence>
<dbReference type="PANTHER" id="PTHR10622:SF12">
    <property type="entry name" value="HET DOMAIN-CONTAINING PROTEIN"/>
    <property type="match status" value="1"/>
</dbReference>
<feature type="domain" description="DUF8212" evidence="1">
    <location>
        <begin position="145"/>
        <end position="168"/>
    </location>
</feature>
<evidence type="ECO:0000313" key="2">
    <source>
        <dbReference type="EMBL" id="ORY13491.1"/>
    </source>
</evidence>
<organism evidence="2 3">
    <name type="scientific">Clohesyomyces aquaticus</name>
    <dbReference type="NCBI Taxonomy" id="1231657"/>
    <lineage>
        <taxon>Eukaryota</taxon>
        <taxon>Fungi</taxon>
        <taxon>Dikarya</taxon>
        <taxon>Ascomycota</taxon>
        <taxon>Pezizomycotina</taxon>
        <taxon>Dothideomycetes</taxon>
        <taxon>Pleosporomycetidae</taxon>
        <taxon>Pleosporales</taxon>
        <taxon>Lindgomycetaceae</taxon>
        <taxon>Clohesyomyces</taxon>
    </lineage>
</organism>
<dbReference type="STRING" id="1231657.A0A1Y1ZTD1"/>
<dbReference type="PANTHER" id="PTHR10622">
    <property type="entry name" value="HET DOMAIN-CONTAINING PROTEIN"/>
    <property type="match status" value="1"/>
</dbReference>
<dbReference type="InterPro" id="IPR058525">
    <property type="entry name" value="DUF8212"/>
</dbReference>